<evidence type="ECO:0000313" key="1">
    <source>
        <dbReference type="EMBL" id="MET4716317.1"/>
    </source>
</evidence>
<keyword evidence="2" id="KW-1185">Reference proteome</keyword>
<organism evidence="1 2">
    <name type="scientific">Bradyrhizobium japonicum</name>
    <dbReference type="NCBI Taxonomy" id="375"/>
    <lineage>
        <taxon>Bacteria</taxon>
        <taxon>Pseudomonadati</taxon>
        <taxon>Pseudomonadota</taxon>
        <taxon>Alphaproteobacteria</taxon>
        <taxon>Hyphomicrobiales</taxon>
        <taxon>Nitrobacteraceae</taxon>
        <taxon>Bradyrhizobium</taxon>
    </lineage>
</organism>
<reference evidence="1 2" key="1">
    <citation type="submission" date="2024-06" db="EMBL/GenBank/DDBJ databases">
        <title>Genomic Encyclopedia of Type Strains, Phase V (KMG-V): Genome sequencing to study the core and pangenomes of soil and plant-associated prokaryotes.</title>
        <authorList>
            <person name="Whitman W."/>
        </authorList>
    </citation>
    <scope>NUCLEOTIDE SEQUENCE [LARGE SCALE GENOMIC DNA]</scope>
    <source>
        <strain evidence="1 2">USDA 160</strain>
    </source>
</reference>
<proteinExistence type="predicted"/>
<comment type="caution">
    <text evidence="1">The sequence shown here is derived from an EMBL/GenBank/DDBJ whole genome shotgun (WGS) entry which is preliminary data.</text>
</comment>
<protein>
    <submittedName>
        <fullName evidence="1">Uncharacterized protein</fullName>
    </submittedName>
</protein>
<accession>A0ABV2RHN7</accession>
<evidence type="ECO:0000313" key="2">
    <source>
        <dbReference type="Proteomes" id="UP001549291"/>
    </source>
</evidence>
<gene>
    <name evidence="1" type="ORF">ABIF63_000420</name>
</gene>
<name>A0ABV2RHN7_BRAJP</name>
<dbReference type="Proteomes" id="UP001549291">
    <property type="component" value="Unassembled WGS sequence"/>
</dbReference>
<sequence length="43" mass="4528">MDRIFLAIIASALLLLLGATGLYVTKTADLMPHARTVGLSGSR</sequence>
<dbReference type="RefSeq" id="WP_256375129.1">
    <property type="nucleotide sequence ID" value="NZ_JBEPTQ010000001.1"/>
</dbReference>
<dbReference type="EMBL" id="JBEPTQ010000001">
    <property type="protein sequence ID" value="MET4716317.1"/>
    <property type="molecule type" value="Genomic_DNA"/>
</dbReference>